<evidence type="ECO:0000256" key="9">
    <source>
        <dbReference type="HAMAP-Rule" id="MF_00441"/>
    </source>
</evidence>
<dbReference type="STRING" id="292564.Cyagr_2092"/>
<dbReference type="Proteomes" id="UP000010388">
    <property type="component" value="Chromosome"/>
</dbReference>
<evidence type="ECO:0000256" key="3">
    <source>
        <dbReference type="ARBA" id="ARBA00022531"/>
    </source>
</evidence>
<dbReference type="Pfam" id="PF02533">
    <property type="entry name" value="PsbK"/>
    <property type="match status" value="1"/>
</dbReference>
<dbReference type="GO" id="GO:0015979">
    <property type="term" value="P:photosynthesis"/>
    <property type="evidence" value="ECO:0007669"/>
    <property type="project" value="UniProtKB-UniRule"/>
</dbReference>
<dbReference type="AlphaFoldDB" id="K9P729"/>
<evidence type="ECO:0000256" key="5">
    <source>
        <dbReference type="ARBA" id="ARBA00022989"/>
    </source>
</evidence>
<evidence type="ECO:0000256" key="10">
    <source>
        <dbReference type="SAM" id="Phobius"/>
    </source>
</evidence>
<accession>K9P729</accession>
<name>K9P729_CYAGP</name>
<reference evidence="12" key="1">
    <citation type="journal article" date="2013" name="Proc. Natl. Acad. Sci. U.S.A.">
        <title>Improving the coverage of the cyanobacterial phylum using diversity-driven genome sequencing.</title>
        <authorList>
            <person name="Shih P.M."/>
            <person name="Wu D."/>
            <person name="Latifi A."/>
            <person name="Axen S.D."/>
            <person name="Fewer D.P."/>
            <person name="Talla E."/>
            <person name="Calteau A."/>
            <person name="Cai F."/>
            <person name="Tandeau de Marsac N."/>
            <person name="Rippka R."/>
            <person name="Herdman M."/>
            <person name="Sivonen K."/>
            <person name="Coursin T."/>
            <person name="Laurent T."/>
            <person name="Goodwin L."/>
            <person name="Nolan M."/>
            <person name="Davenport K.W."/>
            <person name="Han C.S."/>
            <person name="Rubin E.M."/>
            <person name="Eisen J.A."/>
            <person name="Woyke T."/>
            <person name="Gugger M."/>
            <person name="Kerfeld C.A."/>
        </authorList>
    </citation>
    <scope>NUCLEOTIDE SEQUENCE [LARGE SCALE GENOMIC DNA]</scope>
    <source>
        <strain evidence="12">ATCC 27147 / PCC 6307</strain>
    </source>
</reference>
<protein>
    <recommendedName>
        <fullName evidence="9">Photosystem II reaction center protein K</fullName>
        <shortName evidence="9">PSII-K</shortName>
    </recommendedName>
</protein>
<dbReference type="PATRIC" id="fig|292564.3.peg.1984"/>
<dbReference type="PANTHER" id="PTHR35325:SF1">
    <property type="entry name" value="PHOTOSYSTEM II REACTION CENTER PROTEIN K"/>
    <property type="match status" value="1"/>
</dbReference>
<dbReference type="PANTHER" id="PTHR35325">
    <property type="match status" value="1"/>
</dbReference>
<keyword evidence="8 9" id="KW-0604">Photosystem II</keyword>
<keyword evidence="2 9" id="KW-0674">Reaction center</keyword>
<feature type="transmembrane region" description="Helical" evidence="10">
    <location>
        <begin position="31"/>
        <end position="51"/>
    </location>
</feature>
<dbReference type="GO" id="GO:0031676">
    <property type="term" value="C:plasma membrane-derived thylakoid membrane"/>
    <property type="evidence" value="ECO:0007669"/>
    <property type="project" value="UniProtKB-SubCell"/>
</dbReference>
<dbReference type="RefSeq" id="WP_015109656.1">
    <property type="nucleotide sequence ID" value="NC_019675.1"/>
</dbReference>
<feature type="propeptide" id="PRO_5005069597" evidence="9">
    <location>
        <begin position="1"/>
        <end position="15"/>
    </location>
</feature>
<keyword evidence="6 9" id="KW-0793">Thylakoid</keyword>
<evidence type="ECO:0000256" key="6">
    <source>
        <dbReference type="ARBA" id="ARBA00023078"/>
    </source>
</evidence>
<evidence type="ECO:0000256" key="2">
    <source>
        <dbReference type="ARBA" id="ARBA00022469"/>
    </source>
</evidence>
<evidence type="ECO:0000313" key="11">
    <source>
        <dbReference type="EMBL" id="AFY29212.1"/>
    </source>
</evidence>
<dbReference type="EMBL" id="CP003495">
    <property type="protein sequence ID" value="AFY29212.1"/>
    <property type="molecule type" value="Genomic_DNA"/>
</dbReference>
<keyword evidence="3 9" id="KW-0602">Photosynthesis</keyword>
<dbReference type="GO" id="GO:0009539">
    <property type="term" value="C:photosystem II reaction center"/>
    <property type="evidence" value="ECO:0007669"/>
    <property type="project" value="InterPro"/>
</dbReference>
<evidence type="ECO:0000313" key="12">
    <source>
        <dbReference type="Proteomes" id="UP000010388"/>
    </source>
</evidence>
<comment type="similarity">
    <text evidence="9">Belongs to the PsbK family.</text>
</comment>
<dbReference type="KEGG" id="cgc:Cyagr_2092"/>
<dbReference type="SUPFAM" id="SSF161037">
    <property type="entry name" value="Photosystem II reaction center protein K, PsbK"/>
    <property type="match status" value="1"/>
</dbReference>
<comment type="subunit">
    <text evidence="9">PSII is composed of 1 copy each of membrane proteins PsbA, PsbB, PsbC, PsbD, PsbE, PsbF, PsbH, PsbI, PsbJ, PsbK, PsbL, PsbM, PsbT, PsbX, PsbY, PsbZ, Psb30/Ycf12, peripheral proteins PsbO, CyanoQ(PsbQ), PsbU, PsbV and a large number of cofactors. It forms dimeric complexes.</text>
</comment>
<dbReference type="InterPro" id="IPR037270">
    <property type="entry name" value="PSII_PsbK_sf"/>
</dbReference>
<feature type="chain" id="PRO_5023400283" description="Photosystem II reaction center protein K" evidence="9">
    <location>
        <begin position="16"/>
        <end position="52"/>
    </location>
</feature>
<organism evidence="11 12">
    <name type="scientific">Cyanobium gracile (strain ATCC 27147 / PCC 6307)</name>
    <dbReference type="NCBI Taxonomy" id="292564"/>
    <lineage>
        <taxon>Bacteria</taxon>
        <taxon>Bacillati</taxon>
        <taxon>Cyanobacteriota</taxon>
        <taxon>Cyanophyceae</taxon>
        <taxon>Synechococcales</taxon>
        <taxon>Prochlorococcaceae</taxon>
        <taxon>Cyanobium</taxon>
    </lineage>
</organism>
<sequence>MALSLLASYAPHTLAQLPEAYQAFGPLVDILPIIPLFFLLLAFVWQASVGFR</sequence>
<keyword evidence="4 9" id="KW-0812">Transmembrane</keyword>
<keyword evidence="5 9" id="KW-1133">Transmembrane helix</keyword>
<dbReference type="InterPro" id="IPR003687">
    <property type="entry name" value="PSII_PsbK"/>
</dbReference>
<evidence type="ECO:0000256" key="7">
    <source>
        <dbReference type="ARBA" id="ARBA00023136"/>
    </source>
</evidence>
<evidence type="ECO:0000256" key="4">
    <source>
        <dbReference type="ARBA" id="ARBA00022692"/>
    </source>
</evidence>
<comment type="subcellular location">
    <subcellularLocation>
        <location evidence="9">Cellular thylakoid membrane</location>
        <topology evidence="9">Single-pass membrane protein</topology>
    </subcellularLocation>
    <subcellularLocation>
        <location evidence="1">Membrane</location>
        <topology evidence="1">Single-pass membrane protein</topology>
    </subcellularLocation>
</comment>
<proteinExistence type="inferred from homology"/>
<dbReference type="NCBIfam" id="NF002715">
    <property type="entry name" value="PRK02553.1"/>
    <property type="match status" value="1"/>
</dbReference>
<dbReference type="HAMAP" id="MF_00441">
    <property type="entry name" value="PSII_PsbK"/>
    <property type="match status" value="1"/>
</dbReference>
<keyword evidence="7 9" id="KW-0472">Membrane</keyword>
<evidence type="ECO:0000256" key="1">
    <source>
        <dbReference type="ARBA" id="ARBA00004167"/>
    </source>
</evidence>
<comment type="function">
    <text evidence="9">One of the components of the core complex of photosystem II (PSII). PSII is a light-driven water:plastoquinone oxidoreductase that uses light energy to abstract electrons from H(2)O, generating O(2) and a proton gradient subsequently used for ATP formation. It consists of a core antenna complex that captures photons, and an electron transfer chain that converts photonic excitation into a charge separation.</text>
</comment>
<evidence type="ECO:0000256" key="8">
    <source>
        <dbReference type="ARBA" id="ARBA00023276"/>
    </source>
</evidence>
<dbReference type="eggNOG" id="ENOG5032YQR">
    <property type="taxonomic scope" value="Bacteria"/>
</dbReference>
<gene>
    <name evidence="9" type="primary">psbK</name>
    <name evidence="11" type="ordered locus">Cyagr_2092</name>
</gene>
<dbReference type="HOGENOM" id="CLU_174355_0_0_3"/>